<dbReference type="PROSITE" id="PS50033">
    <property type="entry name" value="UBX"/>
    <property type="match status" value="1"/>
</dbReference>
<dbReference type="PANTHER" id="PTHR46467">
    <property type="entry name" value="TETHER CONTAINING UBX DOMAIN FOR GLUT4"/>
    <property type="match status" value="1"/>
</dbReference>
<keyword evidence="4" id="KW-1185">Reference proteome</keyword>
<dbReference type="CDD" id="cd17075">
    <property type="entry name" value="UBX1_UBXN9"/>
    <property type="match status" value="1"/>
</dbReference>
<organism evidence="3 4">
    <name type="scientific">Scytalidium lignicola</name>
    <name type="common">Hyphomycete</name>
    <dbReference type="NCBI Taxonomy" id="5539"/>
    <lineage>
        <taxon>Eukaryota</taxon>
        <taxon>Fungi</taxon>
        <taxon>Dikarya</taxon>
        <taxon>Ascomycota</taxon>
        <taxon>Pezizomycotina</taxon>
        <taxon>Leotiomycetes</taxon>
        <taxon>Leotiomycetes incertae sedis</taxon>
        <taxon>Scytalidium</taxon>
    </lineage>
</organism>
<protein>
    <recommendedName>
        <fullName evidence="2">UBX domain-containing protein</fullName>
    </recommendedName>
</protein>
<reference evidence="3 4" key="1">
    <citation type="submission" date="2018-05" db="EMBL/GenBank/DDBJ databases">
        <title>Draft genome sequence of Scytalidium lignicola DSM 105466, a ubiquitous saprotrophic fungus.</title>
        <authorList>
            <person name="Buettner E."/>
            <person name="Gebauer A.M."/>
            <person name="Hofrichter M."/>
            <person name="Liers C."/>
            <person name="Kellner H."/>
        </authorList>
    </citation>
    <scope>NUCLEOTIDE SEQUENCE [LARGE SCALE GENOMIC DNA]</scope>
    <source>
        <strain evidence="3 4">DSM 105466</strain>
    </source>
</reference>
<dbReference type="InterPro" id="IPR001012">
    <property type="entry name" value="UBX_dom"/>
</dbReference>
<evidence type="ECO:0000313" key="4">
    <source>
        <dbReference type="Proteomes" id="UP000258309"/>
    </source>
</evidence>
<feature type="compositionally biased region" description="Polar residues" evidence="1">
    <location>
        <begin position="241"/>
        <end position="264"/>
    </location>
</feature>
<dbReference type="InterPro" id="IPR059238">
    <property type="entry name" value="UBX1_UBXN9"/>
</dbReference>
<dbReference type="SUPFAM" id="SSF54236">
    <property type="entry name" value="Ubiquitin-like"/>
    <property type="match status" value="2"/>
</dbReference>
<evidence type="ECO:0000313" key="3">
    <source>
        <dbReference type="EMBL" id="RFU35164.1"/>
    </source>
</evidence>
<dbReference type="InterPro" id="IPR021569">
    <property type="entry name" value="TUG-UBL1"/>
</dbReference>
<evidence type="ECO:0000259" key="2">
    <source>
        <dbReference type="PROSITE" id="PS50033"/>
    </source>
</evidence>
<feature type="domain" description="UBX" evidence="2">
    <location>
        <begin position="345"/>
        <end position="425"/>
    </location>
</feature>
<dbReference type="GO" id="GO:0005634">
    <property type="term" value="C:nucleus"/>
    <property type="evidence" value="ECO:0007669"/>
    <property type="project" value="TreeGrafter"/>
</dbReference>
<evidence type="ECO:0000256" key="1">
    <source>
        <dbReference type="SAM" id="MobiDB-lite"/>
    </source>
</evidence>
<dbReference type="Pfam" id="PF11470">
    <property type="entry name" value="TUG-UBL1"/>
    <property type="match status" value="1"/>
</dbReference>
<gene>
    <name evidence="3" type="ORF">B7463_g1144</name>
</gene>
<feature type="compositionally biased region" description="Basic and acidic residues" evidence="1">
    <location>
        <begin position="472"/>
        <end position="483"/>
    </location>
</feature>
<dbReference type="OMA" id="APKYDWG"/>
<feature type="non-terminal residue" evidence="3">
    <location>
        <position position="498"/>
    </location>
</feature>
<dbReference type="CDD" id="cd16105">
    <property type="entry name" value="Ubl_ASPSCR1_like"/>
    <property type="match status" value="1"/>
</dbReference>
<name>A0A3E2HP74_SCYLI</name>
<dbReference type="EMBL" id="NCSJ02000011">
    <property type="protein sequence ID" value="RFU35164.1"/>
    <property type="molecule type" value="Genomic_DNA"/>
</dbReference>
<dbReference type="Pfam" id="PF00789">
    <property type="entry name" value="UBX"/>
    <property type="match status" value="1"/>
</dbReference>
<accession>A0A3E2HP74</accession>
<dbReference type="Proteomes" id="UP000258309">
    <property type="component" value="Unassembled WGS sequence"/>
</dbReference>
<comment type="caution">
    <text evidence="3">The sequence shown here is derived from an EMBL/GenBank/DDBJ whole genome shotgun (WGS) entry which is preliminary data.</text>
</comment>
<sequence>MASHVVVLDSSFRRTTIKVTPGKFMSEVLDEARTKLGLTSSNYGLRNNNKQVDLSRTFRQTGLSSGAKLELVVASRSPSVVSVALQLPQSMGQSVPGGRLIDKFPSDTTIWLTLRKFETSGGANLNFTARGIARTVNGASGAGRIYYEMPVLNIMGRELSSFGDLQKTLAQLGMNSGSSLIRLDFRSTDQPLDEAMAEIEKYFSNLESSSSAADTPSGETSVTAALSNIPATNTINATQDTLSATEPSDVASSPPSIVTPSNRAASEAPEEKLSGPDQRPIAVFSAPTSETPRAALQAHDDDDYELTIAHAKMHQRRLQSAGQNKRLLSDAEIQAQETERAAKLAAAKEVSIKIRFPDQSSTVSPFTADETAADLYKYVTGVIIAEDQPFKLVWSRPGGPQQVPRNDEKKLITGLGFEGRMLVNFHWEDSASEAARKGPVLKPQFSQNAKELVVPAIPTVEMEEEKPPAPVDKGKGKETEGGKPRVGIPKWFKGIGKK</sequence>
<proteinExistence type="predicted"/>
<feature type="region of interest" description="Disordered" evidence="1">
    <location>
        <begin position="241"/>
        <end position="279"/>
    </location>
</feature>
<dbReference type="OrthoDB" id="440781at2759"/>
<feature type="region of interest" description="Disordered" evidence="1">
    <location>
        <begin position="458"/>
        <end position="498"/>
    </location>
</feature>
<dbReference type="PANTHER" id="PTHR46467:SF1">
    <property type="entry name" value="TETHER CONTAINING UBX DOMAIN FOR GLUT4"/>
    <property type="match status" value="1"/>
</dbReference>
<dbReference type="AlphaFoldDB" id="A0A3E2HP74"/>
<dbReference type="GO" id="GO:0006886">
    <property type="term" value="P:intracellular protein transport"/>
    <property type="evidence" value="ECO:0007669"/>
    <property type="project" value="TreeGrafter"/>
</dbReference>
<dbReference type="InterPro" id="IPR029071">
    <property type="entry name" value="Ubiquitin-like_domsf"/>
</dbReference>
<dbReference type="GO" id="GO:0005737">
    <property type="term" value="C:cytoplasm"/>
    <property type="evidence" value="ECO:0007669"/>
    <property type="project" value="TreeGrafter"/>
</dbReference>
<dbReference type="STRING" id="5539.A0A3E2HP74"/>
<dbReference type="Gene3D" id="3.10.20.90">
    <property type="entry name" value="Phosphatidylinositol 3-kinase Catalytic Subunit, Chain A, domain 1"/>
    <property type="match status" value="2"/>
</dbReference>
<dbReference type="GO" id="GO:0012506">
    <property type="term" value="C:vesicle membrane"/>
    <property type="evidence" value="ECO:0007669"/>
    <property type="project" value="TreeGrafter"/>
</dbReference>
<feature type="non-terminal residue" evidence="3">
    <location>
        <position position="1"/>
    </location>
</feature>